<dbReference type="GO" id="GO:0022627">
    <property type="term" value="C:cytosolic small ribosomal subunit"/>
    <property type="evidence" value="ECO:0007669"/>
    <property type="project" value="TreeGrafter"/>
</dbReference>
<dbReference type="PANTHER" id="PTHR13227:SF0">
    <property type="entry name" value="EUKARYOTIC TRANSLATION INITIATION FACTOR 2A"/>
    <property type="match status" value="1"/>
</dbReference>
<feature type="compositionally biased region" description="Basic residues" evidence="6">
    <location>
        <begin position="115"/>
        <end position="125"/>
    </location>
</feature>
<feature type="compositionally biased region" description="Polar residues" evidence="6">
    <location>
        <begin position="63"/>
        <end position="74"/>
    </location>
</feature>
<reference evidence="7 8" key="1">
    <citation type="journal article" date="2023" name="Arcadia Sci">
        <title>De novo assembly of a long-read Amblyomma americanum tick genome.</title>
        <authorList>
            <person name="Chou S."/>
            <person name="Poskanzer K.E."/>
            <person name="Rollins M."/>
            <person name="Thuy-Boun P.S."/>
        </authorList>
    </citation>
    <scope>NUCLEOTIDE SEQUENCE [LARGE SCALE GENOMIC DNA]</scope>
    <source>
        <strain evidence="7">F_SG_1</strain>
        <tissue evidence="7">Salivary glands</tissue>
    </source>
</reference>
<dbReference type="GO" id="GO:0003729">
    <property type="term" value="F:mRNA binding"/>
    <property type="evidence" value="ECO:0007669"/>
    <property type="project" value="TreeGrafter"/>
</dbReference>
<keyword evidence="4" id="KW-0648">Protein biosynthesis</keyword>
<dbReference type="EMBL" id="JARKHS020029629">
    <property type="protein sequence ID" value="KAK8762980.1"/>
    <property type="molecule type" value="Genomic_DNA"/>
</dbReference>
<dbReference type="GO" id="GO:0043022">
    <property type="term" value="F:ribosome binding"/>
    <property type="evidence" value="ECO:0007669"/>
    <property type="project" value="TreeGrafter"/>
</dbReference>
<evidence type="ECO:0000313" key="8">
    <source>
        <dbReference type="Proteomes" id="UP001321473"/>
    </source>
</evidence>
<gene>
    <name evidence="7" type="ORF">V5799_034410</name>
</gene>
<dbReference type="GO" id="GO:0000049">
    <property type="term" value="F:tRNA binding"/>
    <property type="evidence" value="ECO:0007669"/>
    <property type="project" value="TreeGrafter"/>
</dbReference>
<evidence type="ECO:0000256" key="1">
    <source>
        <dbReference type="ARBA" id="ARBA00022540"/>
    </source>
</evidence>
<dbReference type="Proteomes" id="UP001321473">
    <property type="component" value="Unassembled WGS sequence"/>
</dbReference>
<keyword evidence="2" id="KW-0853">WD repeat</keyword>
<dbReference type="GO" id="GO:0003743">
    <property type="term" value="F:translation initiation factor activity"/>
    <property type="evidence" value="ECO:0007669"/>
    <property type="project" value="UniProtKB-KW"/>
</dbReference>
<keyword evidence="1" id="KW-0396">Initiation factor</keyword>
<evidence type="ECO:0000256" key="4">
    <source>
        <dbReference type="ARBA" id="ARBA00022917"/>
    </source>
</evidence>
<proteinExistence type="predicted"/>
<accession>A0AAQ4DKJ0</accession>
<evidence type="ECO:0008006" key="9">
    <source>
        <dbReference type="Google" id="ProtNLM"/>
    </source>
</evidence>
<evidence type="ECO:0000313" key="7">
    <source>
        <dbReference type="EMBL" id="KAK8762980.1"/>
    </source>
</evidence>
<comment type="caution">
    <text evidence="7">The sequence shown here is derived from an EMBL/GenBank/DDBJ whole genome shotgun (WGS) entry which is preliminary data.</text>
</comment>
<organism evidence="7 8">
    <name type="scientific">Amblyomma americanum</name>
    <name type="common">Lone star tick</name>
    <dbReference type="NCBI Taxonomy" id="6943"/>
    <lineage>
        <taxon>Eukaryota</taxon>
        <taxon>Metazoa</taxon>
        <taxon>Ecdysozoa</taxon>
        <taxon>Arthropoda</taxon>
        <taxon>Chelicerata</taxon>
        <taxon>Arachnida</taxon>
        <taxon>Acari</taxon>
        <taxon>Parasitiformes</taxon>
        <taxon>Ixodida</taxon>
        <taxon>Ixodoidea</taxon>
        <taxon>Ixodidae</taxon>
        <taxon>Amblyomminae</taxon>
        <taxon>Amblyomma</taxon>
    </lineage>
</organism>
<keyword evidence="8" id="KW-1185">Reference proteome</keyword>
<keyword evidence="5" id="KW-0175">Coiled coil</keyword>
<dbReference type="PANTHER" id="PTHR13227">
    <property type="entry name" value="EUKARYOTIC TRANSLATION INITIATION FACTOR 2A"/>
    <property type="match status" value="1"/>
</dbReference>
<feature type="coiled-coil region" evidence="5">
    <location>
        <begin position="180"/>
        <end position="210"/>
    </location>
</feature>
<evidence type="ECO:0000256" key="6">
    <source>
        <dbReference type="SAM" id="MobiDB-lite"/>
    </source>
</evidence>
<evidence type="ECO:0000256" key="5">
    <source>
        <dbReference type="SAM" id="Coils"/>
    </source>
</evidence>
<keyword evidence="3" id="KW-0677">Repeat</keyword>
<protein>
    <recommendedName>
        <fullName evidence="9">Eukaryotic translation initiation factor 2A</fullName>
    </recommendedName>
</protein>
<feature type="region of interest" description="Disordered" evidence="6">
    <location>
        <begin position="63"/>
        <end position="137"/>
    </location>
</feature>
<name>A0AAQ4DKJ0_AMBAM</name>
<evidence type="ECO:0000256" key="3">
    <source>
        <dbReference type="ARBA" id="ARBA00022737"/>
    </source>
</evidence>
<evidence type="ECO:0000256" key="2">
    <source>
        <dbReference type="ARBA" id="ARBA00022574"/>
    </source>
</evidence>
<dbReference type="InterPro" id="IPR011387">
    <property type="entry name" value="TIF2A"/>
</dbReference>
<dbReference type="AlphaFoldDB" id="A0AAQ4DKJ0"/>
<sequence length="213" mass="23829">MHVQHLFGCTSPFLACIYKVWHYSGSLQHENLCREGEELWDVLWQPCPANTFPAKPISFKQVSGIQSSQPQASKQVYRPPCARGQPASFKVKDDESSSGDKAADSAPKSKTQIKNQKRKEAKKAKKENPQAAEVTDKASAIQTVVEVMGQNSAAQDTEEVSREKKIRNVKKKLGQIATLKEELQAGKKLEANQLEKIKREQDLLDELQALELQ</sequence>